<feature type="region of interest" description="Disordered" evidence="1">
    <location>
        <begin position="125"/>
        <end position="152"/>
    </location>
</feature>
<accession>A0A1L9TRP3</accession>
<evidence type="ECO:0000313" key="2">
    <source>
        <dbReference type="EMBL" id="OJJ62104.1"/>
    </source>
</evidence>
<evidence type="ECO:0000313" key="3">
    <source>
        <dbReference type="Proteomes" id="UP000184356"/>
    </source>
</evidence>
<dbReference type="AlphaFoldDB" id="A0A1L9TRP3"/>
<dbReference type="VEuPathDB" id="FungiDB:ASPSYDRAFT_85799"/>
<feature type="compositionally biased region" description="Basic and acidic residues" evidence="1">
    <location>
        <begin position="251"/>
        <end position="264"/>
    </location>
</feature>
<proteinExistence type="predicted"/>
<protein>
    <submittedName>
        <fullName evidence="2">Uncharacterized protein</fullName>
    </submittedName>
</protein>
<gene>
    <name evidence="2" type="ORF">ASPSYDRAFT_85799</name>
</gene>
<feature type="region of interest" description="Disordered" evidence="1">
    <location>
        <begin position="172"/>
        <end position="192"/>
    </location>
</feature>
<name>A0A1L9TRP3_9EURO</name>
<dbReference type="EMBL" id="KV878583">
    <property type="protein sequence ID" value="OJJ62104.1"/>
    <property type="molecule type" value="Genomic_DNA"/>
</dbReference>
<dbReference type="OrthoDB" id="3886346at2759"/>
<sequence>MPPAQMDALGAFSYLSDSLPTWISQLSELTAHTSAKHAEFADAFKKHSTAPLKPRRRKNSSVCSIQTNSIRRRKAAAAAGDDDNVSSSDSDAPAVISTRHSLIIHYDGHTQKTLEEMVRDIGTARNNLRRGKMARLPRPGAGARPPPPRSAARAMLPTLEEPEDLLASIRSSRARGPPQPQPQPEAQPTAMRRSPFDAADKNLEVAHSFCETAAYQFLRAGACASELDSVKERFTALLKMVTEEVELLKEEKKKEEEEAAKQEPEVEAETEAESPAKEITPEPLLSLKRPASNEGAIEVDDEQGSVESIDLTTFRVGRMRR</sequence>
<dbReference type="RefSeq" id="XP_040705910.1">
    <property type="nucleotide sequence ID" value="XM_040851564.1"/>
</dbReference>
<feature type="region of interest" description="Disordered" evidence="1">
    <location>
        <begin position="251"/>
        <end position="321"/>
    </location>
</feature>
<reference evidence="3" key="1">
    <citation type="journal article" date="2017" name="Genome Biol.">
        <title>Comparative genomics reveals high biological diversity and specific adaptations in the industrially and medically important fungal genus Aspergillus.</title>
        <authorList>
            <person name="de Vries R.P."/>
            <person name="Riley R."/>
            <person name="Wiebenga A."/>
            <person name="Aguilar-Osorio G."/>
            <person name="Amillis S."/>
            <person name="Uchima C.A."/>
            <person name="Anderluh G."/>
            <person name="Asadollahi M."/>
            <person name="Askin M."/>
            <person name="Barry K."/>
            <person name="Battaglia E."/>
            <person name="Bayram O."/>
            <person name="Benocci T."/>
            <person name="Braus-Stromeyer S.A."/>
            <person name="Caldana C."/>
            <person name="Canovas D."/>
            <person name="Cerqueira G.C."/>
            <person name="Chen F."/>
            <person name="Chen W."/>
            <person name="Choi C."/>
            <person name="Clum A."/>
            <person name="Dos Santos R.A."/>
            <person name="Damasio A.R."/>
            <person name="Diallinas G."/>
            <person name="Emri T."/>
            <person name="Fekete E."/>
            <person name="Flipphi M."/>
            <person name="Freyberg S."/>
            <person name="Gallo A."/>
            <person name="Gournas C."/>
            <person name="Habgood R."/>
            <person name="Hainaut M."/>
            <person name="Harispe M.L."/>
            <person name="Henrissat B."/>
            <person name="Hilden K.S."/>
            <person name="Hope R."/>
            <person name="Hossain A."/>
            <person name="Karabika E."/>
            <person name="Karaffa L."/>
            <person name="Karanyi Z."/>
            <person name="Krasevec N."/>
            <person name="Kuo A."/>
            <person name="Kusch H."/>
            <person name="LaButti K."/>
            <person name="Lagendijk E.L."/>
            <person name="Lapidus A."/>
            <person name="Levasseur A."/>
            <person name="Lindquist E."/>
            <person name="Lipzen A."/>
            <person name="Logrieco A.F."/>
            <person name="MacCabe A."/>
            <person name="Maekelae M.R."/>
            <person name="Malavazi I."/>
            <person name="Melin P."/>
            <person name="Meyer V."/>
            <person name="Mielnichuk N."/>
            <person name="Miskei M."/>
            <person name="Molnar A.P."/>
            <person name="Mule G."/>
            <person name="Ngan C.Y."/>
            <person name="Orejas M."/>
            <person name="Orosz E."/>
            <person name="Ouedraogo J.P."/>
            <person name="Overkamp K.M."/>
            <person name="Park H.-S."/>
            <person name="Perrone G."/>
            <person name="Piumi F."/>
            <person name="Punt P.J."/>
            <person name="Ram A.F."/>
            <person name="Ramon A."/>
            <person name="Rauscher S."/>
            <person name="Record E."/>
            <person name="Riano-Pachon D.M."/>
            <person name="Robert V."/>
            <person name="Roehrig J."/>
            <person name="Ruller R."/>
            <person name="Salamov A."/>
            <person name="Salih N.S."/>
            <person name="Samson R.A."/>
            <person name="Sandor E."/>
            <person name="Sanguinetti M."/>
            <person name="Schuetze T."/>
            <person name="Sepcic K."/>
            <person name="Shelest E."/>
            <person name="Sherlock G."/>
            <person name="Sophianopoulou V."/>
            <person name="Squina F.M."/>
            <person name="Sun H."/>
            <person name="Susca A."/>
            <person name="Todd R.B."/>
            <person name="Tsang A."/>
            <person name="Unkles S.E."/>
            <person name="van de Wiele N."/>
            <person name="van Rossen-Uffink D."/>
            <person name="Oliveira J.V."/>
            <person name="Vesth T.C."/>
            <person name="Visser J."/>
            <person name="Yu J.-H."/>
            <person name="Zhou M."/>
            <person name="Andersen M.R."/>
            <person name="Archer D.B."/>
            <person name="Baker S.E."/>
            <person name="Benoit I."/>
            <person name="Brakhage A.A."/>
            <person name="Braus G.H."/>
            <person name="Fischer R."/>
            <person name="Frisvad J.C."/>
            <person name="Goldman G.H."/>
            <person name="Houbraken J."/>
            <person name="Oakley B."/>
            <person name="Pocsi I."/>
            <person name="Scazzocchio C."/>
            <person name="Seiboth B."/>
            <person name="vanKuyk P.A."/>
            <person name="Wortman J."/>
            <person name="Dyer P.S."/>
            <person name="Grigoriev I.V."/>
        </authorList>
    </citation>
    <scope>NUCLEOTIDE SEQUENCE [LARGE SCALE GENOMIC DNA]</scope>
    <source>
        <strain evidence="3">CBS 593.65</strain>
    </source>
</reference>
<dbReference type="GeneID" id="63767637"/>
<evidence type="ECO:0000256" key="1">
    <source>
        <dbReference type="SAM" id="MobiDB-lite"/>
    </source>
</evidence>
<dbReference type="Proteomes" id="UP000184356">
    <property type="component" value="Unassembled WGS sequence"/>
</dbReference>
<organism evidence="2 3">
    <name type="scientific">Aspergillus sydowii CBS 593.65</name>
    <dbReference type="NCBI Taxonomy" id="1036612"/>
    <lineage>
        <taxon>Eukaryota</taxon>
        <taxon>Fungi</taxon>
        <taxon>Dikarya</taxon>
        <taxon>Ascomycota</taxon>
        <taxon>Pezizomycotina</taxon>
        <taxon>Eurotiomycetes</taxon>
        <taxon>Eurotiomycetidae</taxon>
        <taxon>Eurotiales</taxon>
        <taxon>Aspergillaceae</taxon>
        <taxon>Aspergillus</taxon>
        <taxon>Aspergillus subgen. Nidulantes</taxon>
    </lineage>
</organism>
<keyword evidence="3" id="KW-1185">Reference proteome</keyword>